<evidence type="ECO:0000256" key="4">
    <source>
        <dbReference type="ARBA" id="ARBA00022448"/>
    </source>
</evidence>
<dbReference type="GO" id="GO:0005886">
    <property type="term" value="C:plasma membrane"/>
    <property type="evidence" value="ECO:0007669"/>
    <property type="project" value="UniProtKB-SubCell"/>
</dbReference>
<dbReference type="PRINTS" id="PR01853">
    <property type="entry name" value="YAJCTRNLCASE"/>
</dbReference>
<evidence type="ECO:0000313" key="12">
    <source>
        <dbReference type="EMBL" id="MCH4293962.1"/>
    </source>
</evidence>
<evidence type="ECO:0000256" key="8">
    <source>
        <dbReference type="ARBA" id="ARBA00022989"/>
    </source>
</evidence>
<dbReference type="InterPro" id="IPR003849">
    <property type="entry name" value="Preprotein_translocase_YajC"/>
</dbReference>
<evidence type="ECO:0000256" key="1">
    <source>
        <dbReference type="ARBA" id="ARBA00004162"/>
    </source>
</evidence>
<comment type="similarity">
    <text evidence="2">Belongs to the YajC family.</text>
</comment>
<dbReference type="PANTHER" id="PTHR33909">
    <property type="entry name" value="SEC TRANSLOCON ACCESSORY COMPLEX SUBUNIT YAJC"/>
    <property type="match status" value="1"/>
</dbReference>
<evidence type="ECO:0000256" key="7">
    <source>
        <dbReference type="ARBA" id="ARBA00022927"/>
    </source>
</evidence>
<sequence length="111" mass="11902">MFISNAYANAAGAAPQGGGTMELVIMLGLFGLIFYFMIFRPQSKRVKEHKNLMSSLSKGDEVLTSGGILGKIAKISEDSDYVVLALNDSTNITIKKDYIAAVLPKGSIQSL</sequence>
<evidence type="ECO:0000256" key="2">
    <source>
        <dbReference type="ARBA" id="ARBA00006742"/>
    </source>
</evidence>
<dbReference type="EMBL" id="JAKUDL010000002">
    <property type="protein sequence ID" value="MCH4293962.1"/>
    <property type="molecule type" value="Genomic_DNA"/>
</dbReference>
<organism evidence="12 13">
    <name type="scientific">Shewanella zhuhaiensis</name>
    <dbReference type="NCBI Taxonomy" id="2919576"/>
    <lineage>
        <taxon>Bacteria</taxon>
        <taxon>Pseudomonadati</taxon>
        <taxon>Pseudomonadota</taxon>
        <taxon>Gammaproteobacteria</taxon>
        <taxon>Alteromonadales</taxon>
        <taxon>Shewanellaceae</taxon>
        <taxon>Shewanella</taxon>
    </lineage>
</organism>
<keyword evidence="9" id="KW-0811">Translocation</keyword>
<dbReference type="Proteomes" id="UP001297581">
    <property type="component" value="Unassembled WGS sequence"/>
</dbReference>
<keyword evidence="10 11" id="KW-0472">Membrane</keyword>
<evidence type="ECO:0000256" key="6">
    <source>
        <dbReference type="ARBA" id="ARBA00022692"/>
    </source>
</evidence>
<feature type="transmembrane region" description="Helical" evidence="11">
    <location>
        <begin position="20"/>
        <end position="39"/>
    </location>
</feature>
<dbReference type="Pfam" id="PF02699">
    <property type="entry name" value="YajC"/>
    <property type="match status" value="1"/>
</dbReference>
<comment type="caution">
    <text evidence="12">The sequence shown here is derived from an EMBL/GenBank/DDBJ whole genome shotgun (WGS) entry which is preliminary data.</text>
</comment>
<keyword evidence="13" id="KW-1185">Reference proteome</keyword>
<dbReference type="AlphaFoldDB" id="A0AAJ1EZY5"/>
<comment type="subcellular location">
    <subcellularLocation>
        <location evidence="1">Cell membrane</location>
        <topology evidence="1">Single-pass membrane protein</topology>
    </subcellularLocation>
</comment>
<evidence type="ECO:0000256" key="3">
    <source>
        <dbReference type="ARBA" id="ARBA00014962"/>
    </source>
</evidence>
<proteinExistence type="inferred from homology"/>
<keyword evidence="7" id="KW-0653">Protein transport</keyword>
<name>A0AAJ1EZY5_9GAMM</name>
<evidence type="ECO:0000313" key="13">
    <source>
        <dbReference type="Proteomes" id="UP001297581"/>
    </source>
</evidence>
<evidence type="ECO:0000256" key="10">
    <source>
        <dbReference type="ARBA" id="ARBA00023136"/>
    </source>
</evidence>
<keyword evidence="5" id="KW-1003">Cell membrane</keyword>
<dbReference type="SMART" id="SM01323">
    <property type="entry name" value="YajC"/>
    <property type="match status" value="1"/>
</dbReference>
<gene>
    <name evidence="12" type="primary">yajC</name>
    <name evidence="12" type="ORF">MJ923_06560</name>
</gene>
<protein>
    <recommendedName>
        <fullName evidence="3">Sec translocon accessory complex subunit YajC</fullName>
    </recommendedName>
</protein>
<accession>A0AAJ1EZY5</accession>
<reference evidence="12 13" key="1">
    <citation type="submission" date="2022-02" db="EMBL/GenBank/DDBJ databases">
        <title>The genome sequence of Shewanella sp. 3B26.</title>
        <authorList>
            <person name="Du J."/>
        </authorList>
    </citation>
    <scope>NUCLEOTIDE SEQUENCE [LARGE SCALE GENOMIC DNA]</scope>
    <source>
        <strain evidence="12 13">3B26</strain>
    </source>
</reference>
<dbReference type="GO" id="GO:0015031">
    <property type="term" value="P:protein transport"/>
    <property type="evidence" value="ECO:0007669"/>
    <property type="project" value="UniProtKB-KW"/>
</dbReference>
<dbReference type="RefSeq" id="WP_126167341.1">
    <property type="nucleotide sequence ID" value="NZ_JAKUDL010000002.1"/>
</dbReference>
<evidence type="ECO:0000256" key="11">
    <source>
        <dbReference type="SAM" id="Phobius"/>
    </source>
</evidence>
<keyword evidence="8 11" id="KW-1133">Transmembrane helix</keyword>
<evidence type="ECO:0000256" key="9">
    <source>
        <dbReference type="ARBA" id="ARBA00023010"/>
    </source>
</evidence>
<keyword evidence="6 11" id="KW-0812">Transmembrane</keyword>
<evidence type="ECO:0000256" key="5">
    <source>
        <dbReference type="ARBA" id="ARBA00022475"/>
    </source>
</evidence>
<keyword evidence="4" id="KW-0813">Transport</keyword>
<dbReference type="NCBIfam" id="TIGR00739">
    <property type="entry name" value="yajC"/>
    <property type="match status" value="1"/>
</dbReference>
<dbReference type="PANTHER" id="PTHR33909:SF1">
    <property type="entry name" value="SEC TRANSLOCON ACCESSORY COMPLEX SUBUNIT YAJC"/>
    <property type="match status" value="1"/>
</dbReference>